<comment type="caution">
    <text evidence="1">The sequence shown here is derived from an EMBL/GenBank/DDBJ whole genome shotgun (WGS) entry which is preliminary data.</text>
</comment>
<dbReference type="EMBL" id="JAXCLX010000001">
    <property type="protein sequence ID" value="MDY0872376.1"/>
    <property type="molecule type" value="Genomic_DNA"/>
</dbReference>
<dbReference type="InterPro" id="IPR009922">
    <property type="entry name" value="DUF1457"/>
</dbReference>
<reference evidence="1 2" key="1">
    <citation type="journal article" date="2013" name="Antonie Van Leeuwenhoek">
        <title>Dongia rigui sp. nov., isolated from freshwater of a large wetland in Korea.</title>
        <authorList>
            <person name="Baik K.S."/>
            <person name="Hwang Y.M."/>
            <person name="Choi J.S."/>
            <person name="Kwon J."/>
            <person name="Seong C.N."/>
        </authorList>
    </citation>
    <scope>NUCLEOTIDE SEQUENCE [LARGE SCALE GENOMIC DNA]</scope>
    <source>
        <strain evidence="1 2">04SU4-P</strain>
    </source>
</reference>
<evidence type="ECO:0000313" key="1">
    <source>
        <dbReference type="EMBL" id="MDY0872376.1"/>
    </source>
</evidence>
<protein>
    <submittedName>
        <fullName evidence="1">PAS domain-containing protein</fullName>
    </submittedName>
</protein>
<organism evidence="1 2">
    <name type="scientific">Dongia rigui</name>
    <dbReference type="NCBI Taxonomy" id="940149"/>
    <lineage>
        <taxon>Bacteria</taxon>
        <taxon>Pseudomonadati</taxon>
        <taxon>Pseudomonadota</taxon>
        <taxon>Alphaproteobacteria</taxon>
        <taxon>Rhodospirillales</taxon>
        <taxon>Dongiaceae</taxon>
        <taxon>Dongia</taxon>
    </lineage>
</organism>
<proteinExistence type="predicted"/>
<accession>A0ABU5DYG1</accession>
<dbReference type="Pfam" id="PF07310">
    <property type="entry name" value="PAS_5"/>
    <property type="match status" value="1"/>
</dbReference>
<dbReference type="Proteomes" id="UP001271769">
    <property type="component" value="Unassembled WGS sequence"/>
</dbReference>
<keyword evidence="2" id="KW-1185">Reference proteome</keyword>
<sequence>MVQTLTAKPLVIDPDTAAFLAGPADRRWRRFLGYWQDLFGRLGHWPRRRDVDPLEMGAELLGSIFLVDIERTDIDGLADTRLRYRFRLVGGEITARELVRPGMYLDAIGQPAVLATLERHYMEAIDGEIRLRRESLIWESRSKDHVHYGVMMLPLLGAADAVEHLIGCAIYEDERPRR</sequence>
<evidence type="ECO:0000313" key="2">
    <source>
        <dbReference type="Proteomes" id="UP001271769"/>
    </source>
</evidence>
<name>A0ABU5DYG1_9PROT</name>
<gene>
    <name evidence="1" type="ORF">SMD31_10600</name>
</gene>
<dbReference type="RefSeq" id="WP_320500798.1">
    <property type="nucleotide sequence ID" value="NZ_JAXCLX010000001.1"/>
</dbReference>